<dbReference type="InterPro" id="IPR016195">
    <property type="entry name" value="Pol/histidinol_Pase-like"/>
</dbReference>
<name>X0T7M5_9ZZZZ</name>
<feature type="domain" description="Polymerase/histidinol phosphatase N-terminal" evidence="1">
    <location>
        <begin position="12"/>
        <end position="88"/>
    </location>
</feature>
<feature type="non-terminal residue" evidence="2">
    <location>
        <position position="212"/>
    </location>
</feature>
<dbReference type="InterPro" id="IPR003141">
    <property type="entry name" value="Pol/His_phosphatase_N"/>
</dbReference>
<evidence type="ECO:0000313" key="2">
    <source>
        <dbReference type="EMBL" id="GAF89214.1"/>
    </source>
</evidence>
<protein>
    <recommendedName>
        <fullName evidence="1">Polymerase/histidinol phosphatase N-terminal domain-containing protein</fullName>
    </recommendedName>
</protein>
<dbReference type="SUPFAM" id="SSF89550">
    <property type="entry name" value="PHP domain-like"/>
    <property type="match status" value="1"/>
</dbReference>
<dbReference type="AlphaFoldDB" id="X0T7M5"/>
<comment type="caution">
    <text evidence="2">The sequence shown here is derived from an EMBL/GenBank/DDBJ whole genome shotgun (WGS) entry which is preliminary data.</text>
</comment>
<dbReference type="Gene3D" id="3.20.20.140">
    <property type="entry name" value="Metal-dependent hydrolases"/>
    <property type="match status" value="1"/>
</dbReference>
<proteinExistence type="predicted"/>
<dbReference type="SMART" id="SM00481">
    <property type="entry name" value="POLIIIAc"/>
    <property type="match status" value="1"/>
</dbReference>
<organism evidence="2">
    <name type="scientific">marine sediment metagenome</name>
    <dbReference type="NCBI Taxonomy" id="412755"/>
    <lineage>
        <taxon>unclassified sequences</taxon>
        <taxon>metagenomes</taxon>
        <taxon>ecological metagenomes</taxon>
    </lineage>
</organism>
<gene>
    <name evidence="2" type="ORF">S01H1_18752</name>
</gene>
<evidence type="ECO:0000259" key="1">
    <source>
        <dbReference type="SMART" id="SM00481"/>
    </source>
</evidence>
<sequence length="212" mass="24927">MSDKKFSDWMKVDLHIHTDWSKKTKHNDYKGIFSVTTLKEKLKDNQVQLFSMTDHNIINLEAYDEYYDSFNENEDPLLLVGVELDIIVEGGRPEAYHSLLIFNYTDKANAKRLHDLLESKYTEKEIDIFNRVLTIGEIVQLFPDDDFFFIPHAGNTRSIIDSYKNDINTAQKMVLLMQSAFEKVPEKNVQRYNDGFDKHLEKAFRNKDDNAY</sequence>
<reference evidence="2" key="1">
    <citation type="journal article" date="2014" name="Front. Microbiol.">
        <title>High frequency of phylogenetically diverse reductive dehalogenase-homologous genes in deep subseafloor sedimentary metagenomes.</title>
        <authorList>
            <person name="Kawai M."/>
            <person name="Futagami T."/>
            <person name="Toyoda A."/>
            <person name="Takaki Y."/>
            <person name="Nishi S."/>
            <person name="Hori S."/>
            <person name="Arai W."/>
            <person name="Tsubouchi T."/>
            <person name="Morono Y."/>
            <person name="Uchiyama I."/>
            <person name="Ito T."/>
            <person name="Fujiyama A."/>
            <person name="Inagaki F."/>
            <person name="Takami H."/>
        </authorList>
    </citation>
    <scope>NUCLEOTIDE SEQUENCE</scope>
    <source>
        <strain evidence="2">Expedition CK06-06</strain>
    </source>
</reference>
<dbReference type="EMBL" id="BARS01010054">
    <property type="protein sequence ID" value="GAF89214.1"/>
    <property type="molecule type" value="Genomic_DNA"/>
</dbReference>
<accession>X0T7M5</accession>